<protein>
    <submittedName>
        <fullName evidence="2">Uncharacterized protein</fullName>
    </submittedName>
</protein>
<evidence type="ECO:0000313" key="3">
    <source>
        <dbReference type="Proteomes" id="UP001182556"/>
    </source>
</evidence>
<feature type="region of interest" description="Disordered" evidence="1">
    <location>
        <begin position="166"/>
        <end position="213"/>
    </location>
</feature>
<dbReference type="AlphaFoldDB" id="A0AAD9D0E2"/>
<reference evidence="2" key="1">
    <citation type="submission" date="2023-02" db="EMBL/GenBank/DDBJ databases">
        <title>Identification and recombinant expression of a fungal hydrolase from Papiliotrema laurentii that hydrolyzes apple cutin and clears colloidal polyester polyurethane.</title>
        <authorList>
            <consortium name="DOE Joint Genome Institute"/>
            <person name="Roman V.A."/>
            <person name="Bojanowski C."/>
            <person name="Crable B.R."/>
            <person name="Wagner D.N."/>
            <person name="Hung C.S."/>
            <person name="Nadeau L.J."/>
            <person name="Schratz L."/>
            <person name="Haridas S."/>
            <person name="Pangilinan J."/>
            <person name="Lipzen A."/>
            <person name="Na H."/>
            <person name="Yan M."/>
            <person name="Ng V."/>
            <person name="Grigoriev I.V."/>
            <person name="Spatafora J.W."/>
            <person name="Barlow D."/>
            <person name="Biffinger J."/>
            <person name="Kelley-Loughnane N."/>
            <person name="Varaljay V.A."/>
            <person name="Crookes-Goodson W.J."/>
        </authorList>
    </citation>
    <scope>NUCLEOTIDE SEQUENCE</scope>
    <source>
        <strain evidence="2">5307AH</strain>
    </source>
</reference>
<feature type="region of interest" description="Disordered" evidence="1">
    <location>
        <begin position="253"/>
        <end position="273"/>
    </location>
</feature>
<dbReference type="PANTHER" id="PTHR38701:SF1">
    <property type="entry name" value="UP-REGULATED DURING SEPTATION PROTEIN 1 DOMAIN-CONTAINING PROTEIN"/>
    <property type="match status" value="1"/>
</dbReference>
<name>A0AAD9D0E2_PAPLA</name>
<gene>
    <name evidence="2" type="ORF">DB88DRAFT_473485</name>
</gene>
<accession>A0AAD9D0E2</accession>
<keyword evidence="3" id="KW-1185">Reference proteome</keyword>
<proteinExistence type="predicted"/>
<feature type="compositionally biased region" description="Acidic residues" evidence="1">
    <location>
        <begin position="112"/>
        <end position="122"/>
    </location>
</feature>
<sequence>MTPRRGSEASDSLSMSRAPSFGAGSGASGSDIGIGIRFDPESGRASRSSTGVEVQVDVKYWSGDNVVQGESGEPQRAPIDKDDTKGSGDANGMEGEAAEGEVDHRRDPNDQAADDVLAEDAEEAKVNRKIADLEISNASLMAINRSLEATKAKQRAEIIKLRRALRESSDAPLAHHQASGLRPMLSPSLQSPSAEEFDPGYASEELDDPELEERWERVQELVAGLQKRADAAVKKGFEEIKVGQKVLAWPQLEGEGEGDVSADLTPAAGTPDG</sequence>
<feature type="region of interest" description="Disordered" evidence="1">
    <location>
        <begin position="1"/>
        <end position="127"/>
    </location>
</feature>
<dbReference type="EMBL" id="JAODAN010000006">
    <property type="protein sequence ID" value="KAK1923873.1"/>
    <property type="molecule type" value="Genomic_DNA"/>
</dbReference>
<dbReference type="PANTHER" id="PTHR38701">
    <property type="entry name" value="CHROMOSOME 8, WHOLE GENOME SHOTGUN SEQUENCE"/>
    <property type="match status" value="1"/>
</dbReference>
<evidence type="ECO:0000256" key="1">
    <source>
        <dbReference type="SAM" id="MobiDB-lite"/>
    </source>
</evidence>
<organism evidence="2 3">
    <name type="scientific">Papiliotrema laurentii</name>
    <name type="common">Cryptococcus laurentii</name>
    <dbReference type="NCBI Taxonomy" id="5418"/>
    <lineage>
        <taxon>Eukaryota</taxon>
        <taxon>Fungi</taxon>
        <taxon>Dikarya</taxon>
        <taxon>Basidiomycota</taxon>
        <taxon>Agaricomycotina</taxon>
        <taxon>Tremellomycetes</taxon>
        <taxon>Tremellales</taxon>
        <taxon>Rhynchogastremaceae</taxon>
        <taxon>Papiliotrema</taxon>
    </lineage>
</organism>
<evidence type="ECO:0000313" key="2">
    <source>
        <dbReference type="EMBL" id="KAK1923873.1"/>
    </source>
</evidence>
<comment type="caution">
    <text evidence="2">The sequence shown here is derived from an EMBL/GenBank/DDBJ whole genome shotgun (WGS) entry which is preliminary data.</text>
</comment>
<dbReference type="Proteomes" id="UP001182556">
    <property type="component" value="Unassembled WGS sequence"/>
</dbReference>